<accession>A0A3A5KXV7</accession>
<dbReference type="AlphaFoldDB" id="A0A3A5KXV7"/>
<evidence type="ECO:0000313" key="1">
    <source>
        <dbReference type="EMBL" id="RJT37600.1"/>
    </source>
</evidence>
<evidence type="ECO:0000313" key="2">
    <source>
        <dbReference type="Proteomes" id="UP000272706"/>
    </source>
</evidence>
<name>A0A3A5KXV7_9HYPH</name>
<proteinExistence type="predicted"/>
<gene>
    <name evidence="1" type="ORF">D3227_18445</name>
</gene>
<dbReference type="EMBL" id="QZWZ01000013">
    <property type="protein sequence ID" value="RJT37600.1"/>
    <property type="molecule type" value="Genomic_DNA"/>
</dbReference>
<sequence>MESVDRTRMSRALYLSVQRMLAAGAISKGAAASAIASTAEGYSFPTNLDRDRVSAGWRRETAI</sequence>
<protein>
    <submittedName>
        <fullName evidence="1">Uncharacterized protein</fullName>
    </submittedName>
</protein>
<organism evidence="1 2">
    <name type="scientific">Mesorhizobium waimense</name>
    <dbReference type="NCBI Taxonomy" id="1300307"/>
    <lineage>
        <taxon>Bacteria</taxon>
        <taxon>Pseudomonadati</taxon>
        <taxon>Pseudomonadota</taxon>
        <taxon>Alphaproteobacteria</taxon>
        <taxon>Hyphomicrobiales</taxon>
        <taxon>Phyllobacteriaceae</taxon>
        <taxon>Mesorhizobium</taxon>
    </lineage>
</organism>
<reference evidence="1 2" key="1">
    <citation type="submission" date="2018-09" db="EMBL/GenBank/DDBJ databases">
        <title>Mesorhizobium carmichaelinearum sp. nov. isolated from Carmichaelinea spp. root nodules in New Zealand.</title>
        <authorList>
            <person name="De Meyer S.E."/>
        </authorList>
    </citation>
    <scope>NUCLEOTIDE SEQUENCE [LARGE SCALE GENOMIC DNA]</scope>
    <source>
        <strain evidence="1 2">ICMP19557</strain>
    </source>
</reference>
<dbReference type="Proteomes" id="UP000272706">
    <property type="component" value="Unassembled WGS sequence"/>
</dbReference>
<keyword evidence="2" id="KW-1185">Reference proteome</keyword>
<comment type="caution">
    <text evidence="1">The sequence shown here is derived from an EMBL/GenBank/DDBJ whole genome shotgun (WGS) entry which is preliminary data.</text>
</comment>